<dbReference type="EMBL" id="JANJQO010000185">
    <property type="protein sequence ID" value="KAJ2980613.1"/>
    <property type="molecule type" value="Genomic_DNA"/>
</dbReference>
<comment type="caution">
    <text evidence="1">The sequence shown here is derived from an EMBL/GenBank/DDBJ whole genome shotgun (WGS) entry which is preliminary data.</text>
</comment>
<name>A0ACC1NQI7_9HYPO</name>
<protein>
    <submittedName>
        <fullName evidence="1">Uncharacterized protein</fullName>
    </submittedName>
</protein>
<proteinExistence type="predicted"/>
<organism evidence="1 2">
    <name type="scientific">Zarea fungicola</name>
    <dbReference type="NCBI Taxonomy" id="93591"/>
    <lineage>
        <taxon>Eukaryota</taxon>
        <taxon>Fungi</taxon>
        <taxon>Dikarya</taxon>
        <taxon>Ascomycota</taxon>
        <taxon>Pezizomycotina</taxon>
        <taxon>Sordariomycetes</taxon>
        <taxon>Hypocreomycetidae</taxon>
        <taxon>Hypocreales</taxon>
        <taxon>Cordycipitaceae</taxon>
        <taxon>Zarea</taxon>
    </lineage>
</organism>
<keyword evidence="2" id="KW-1185">Reference proteome</keyword>
<sequence>MVSEPGTHSNVKGLVALITGGGTGIGLMITKALARNGAAKLYIAARRIEPLKTAASSIGEHVIPIQCDVTDKEDLKRAVKTVKDDAGYLNLLVCNSGTTGPGIDMAGKQDSLEEFSARHMGFAMDDYIHPFMVNVVGVWYTAMAFLPLLDAGNKAGNVSQTSQVIVMASIAGLVKAGGAGWAYGQSKAASIHASKQLATLLPRWNMRANCIAPGFFPSDLASPGMEKWKQPDGTYKNIPKRLIPIGRPGHDEEIGGTVLYLASKAGAYTNGSVLVVDGGTLSGFPSVL</sequence>
<accession>A0ACC1NQI7</accession>
<gene>
    <name evidence="1" type="ORF">NQ176_g2534</name>
</gene>
<reference evidence="1" key="1">
    <citation type="submission" date="2022-08" db="EMBL/GenBank/DDBJ databases">
        <title>Genome Sequence of Lecanicillium fungicola.</title>
        <authorList>
            <person name="Buettner E."/>
        </authorList>
    </citation>
    <scope>NUCLEOTIDE SEQUENCE</scope>
    <source>
        <strain evidence="1">Babe33</strain>
    </source>
</reference>
<evidence type="ECO:0000313" key="2">
    <source>
        <dbReference type="Proteomes" id="UP001143910"/>
    </source>
</evidence>
<dbReference type="Proteomes" id="UP001143910">
    <property type="component" value="Unassembled WGS sequence"/>
</dbReference>
<evidence type="ECO:0000313" key="1">
    <source>
        <dbReference type="EMBL" id="KAJ2980613.1"/>
    </source>
</evidence>